<dbReference type="AlphaFoldDB" id="A0AAE3NRE1"/>
<proteinExistence type="predicted"/>
<evidence type="ECO:0000313" key="3">
    <source>
        <dbReference type="Proteomes" id="UP001220964"/>
    </source>
</evidence>
<keyword evidence="1" id="KW-0812">Transmembrane</keyword>
<organism evidence="2 3">
    <name type="scientific">Psychromarinibacter sediminicola</name>
    <dbReference type="NCBI Taxonomy" id="3033385"/>
    <lineage>
        <taxon>Bacteria</taxon>
        <taxon>Pseudomonadati</taxon>
        <taxon>Pseudomonadota</taxon>
        <taxon>Alphaproteobacteria</taxon>
        <taxon>Rhodobacterales</taxon>
        <taxon>Paracoccaceae</taxon>
        <taxon>Psychromarinibacter</taxon>
    </lineage>
</organism>
<feature type="transmembrane region" description="Helical" evidence="1">
    <location>
        <begin position="30"/>
        <end position="47"/>
    </location>
</feature>
<keyword evidence="1" id="KW-0472">Membrane</keyword>
<sequence length="106" mass="10441">MAGALLGAAAVLQLVALVLGADGAGWMLGLGAAVLAALAAAGLWRGWRWLAWPVLPGVIVAAGLALGGIGTPGAPDALRLAMGLVDAAVAICLFAALWRPRHAVVS</sequence>
<gene>
    <name evidence="2" type="ORF">P1J78_05970</name>
</gene>
<comment type="caution">
    <text evidence="2">The sequence shown here is derived from an EMBL/GenBank/DDBJ whole genome shotgun (WGS) entry which is preliminary data.</text>
</comment>
<feature type="transmembrane region" description="Helical" evidence="1">
    <location>
        <begin position="54"/>
        <end position="74"/>
    </location>
</feature>
<reference evidence="2" key="1">
    <citation type="submission" date="2023-03" db="EMBL/GenBank/DDBJ databases">
        <title>Multiphase analysis and comparison of six strains from genera Psychromarinibacter, Lutimaribacter, and Maritimibacter, including a novel species: Psychromarinibacter sediminicola sp. nov.</title>
        <authorList>
            <person name="Wang Y.-H."/>
            <person name="Ye M.-Q."/>
            <person name="Du Z.-J."/>
        </authorList>
    </citation>
    <scope>NUCLEOTIDE SEQUENCE</scope>
    <source>
        <strain evidence="2">C21-152</strain>
    </source>
</reference>
<evidence type="ECO:0000256" key="1">
    <source>
        <dbReference type="SAM" id="Phobius"/>
    </source>
</evidence>
<dbReference type="Proteomes" id="UP001220964">
    <property type="component" value="Unassembled WGS sequence"/>
</dbReference>
<dbReference type="EMBL" id="JARGYC010000011">
    <property type="protein sequence ID" value="MDF0600269.1"/>
    <property type="molecule type" value="Genomic_DNA"/>
</dbReference>
<name>A0AAE3NRE1_9RHOB</name>
<evidence type="ECO:0000313" key="2">
    <source>
        <dbReference type="EMBL" id="MDF0600269.1"/>
    </source>
</evidence>
<keyword evidence="3" id="KW-1185">Reference proteome</keyword>
<accession>A0AAE3NRE1</accession>
<feature type="transmembrane region" description="Helical" evidence="1">
    <location>
        <begin position="80"/>
        <end position="98"/>
    </location>
</feature>
<keyword evidence="1" id="KW-1133">Transmembrane helix</keyword>
<dbReference type="RefSeq" id="WP_275566413.1">
    <property type="nucleotide sequence ID" value="NZ_JARGYC010000011.1"/>
</dbReference>
<protein>
    <submittedName>
        <fullName evidence="2">Uncharacterized protein</fullName>
    </submittedName>
</protein>